<dbReference type="SUPFAM" id="SSF53474">
    <property type="entry name" value="alpha/beta-Hydrolases"/>
    <property type="match status" value="1"/>
</dbReference>
<reference evidence="9" key="2">
    <citation type="submission" date="2020-05" db="UniProtKB">
        <authorList>
            <consortium name="EnsemblMetazoa"/>
        </authorList>
    </citation>
    <scope>IDENTIFICATION</scope>
    <source>
        <strain evidence="9">ACHKN1017</strain>
    </source>
</reference>
<keyword evidence="10" id="KW-1185">Reference proteome</keyword>
<keyword evidence="5" id="KW-0325">Glycoprotein</keyword>
<dbReference type="GO" id="GO:0052689">
    <property type="term" value="F:carboxylic ester hydrolase activity"/>
    <property type="evidence" value="ECO:0007669"/>
    <property type="project" value="UniProtKB-KW"/>
</dbReference>
<evidence type="ECO:0000256" key="5">
    <source>
        <dbReference type="ARBA" id="ARBA00023180"/>
    </source>
</evidence>
<dbReference type="InterPro" id="IPR019826">
    <property type="entry name" value="Carboxylesterase_B_AS"/>
</dbReference>
<dbReference type="InterPro" id="IPR029058">
    <property type="entry name" value="AB_hydrolase_fold"/>
</dbReference>
<feature type="region of interest" description="Disordered" evidence="7">
    <location>
        <begin position="1"/>
        <end position="20"/>
    </location>
</feature>
<dbReference type="Pfam" id="PF00135">
    <property type="entry name" value="COesterase"/>
    <property type="match status" value="1"/>
</dbReference>
<feature type="compositionally biased region" description="Acidic residues" evidence="7">
    <location>
        <begin position="1"/>
        <end position="14"/>
    </location>
</feature>
<name>A0A182K0I1_9DIPT</name>
<dbReference type="STRING" id="43041.A0A182K0I1"/>
<dbReference type="PROSITE" id="PS00122">
    <property type="entry name" value="CARBOXYLESTERASE_B_1"/>
    <property type="match status" value="1"/>
</dbReference>
<dbReference type="AlphaFoldDB" id="A0A182K0I1"/>
<dbReference type="EC" id="3.1.1.-" evidence="6"/>
<sequence length="628" mass="71245">MAPNEDDDGGDDAEFSDKIFTRNRLSPPESEVYSFITIPREQVAMLPCAVVLIVHFVINSVQASCLAQYDQSATGTGVLKATFNSTPYCAYYGVRYAEPPIGNLRFRHSILHQPSGHSNYSSPGSQCAQYNNPFFQDYVIGDEDCLFANIYTPDVNGSTEEAAHPVLVFVHGGSYAIGHGEKDINGVDLLIDSGIVVVTFNYRLNVFGFLKSNRFNISGNFGLKDQTTLLRWVKHFIAIFGGDPTRVTLLGQSAGAGSVTHHLYIPQSKDLFQRMIVLSGSLLAPWSFLYETQRCTESYLNDLQPNTAEEFRTRAVGEFFIPNGTSGFAFPFASMDTPCFIPVQEQEDLQQDNFTVNAPHQSVLNPPVTKVPILLSETAREFDNQRKHIDKFRFYPNIPQNWTQLEVDEFISSVHNFTANLVAEGYANSSEYVLQQLAGFANMRYPMRRLAQHLAQTTPTYYLRFEFDGKFGKAKHRYYPTYLSESEYGATHGDDLGYIFSPYILEQALTDVDQYREEWRVHRWTVELIANFIKHGNPTPTPSKLSNITWPPLNGNVSANTYLNIDKTFEIREFQDDRVLQYWVKVYNCLYYKVCKYVCSTQVVFGKRPCLFDQPPDYGYGGSDEIMK</sequence>
<keyword evidence="3 6" id="KW-0378">Hydrolase</keyword>
<evidence type="ECO:0000256" key="1">
    <source>
        <dbReference type="ARBA" id="ARBA00005964"/>
    </source>
</evidence>
<accession>A0A182K0I1</accession>
<dbReference type="InterPro" id="IPR050309">
    <property type="entry name" value="Type-B_Carboxylest/Lipase"/>
</dbReference>
<evidence type="ECO:0000256" key="3">
    <source>
        <dbReference type="ARBA" id="ARBA00022801"/>
    </source>
</evidence>
<dbReference type="Proteomes" id="UP000075881">
    <property type="component" value="Unassembled WGS sequence"/>
</dbReference>
<evidence type="ECO:0000313" key="9">
    <source>
        <dbReference type="EnsemblMetazoa" id="ACHR004263-PA"/>
    </source>
</evidence>
<reference evidence="10" key="1">
    <citation type="submission" date="2013-03" db="EMBL/GenBank/DDBJ databases">
        <title>The Genome Sequence of Anopheles christyi ACHKN1017.</title>
        <authorList>
            <consortium name="The Broad Institute Genomics Platform"/>
            <person name="Neafsey D.E."/>
            <person name="Besansky N."/>
            <person name="Walker B."/>
            <person name="Young S.K."/>
            <person name="Zeng Q."/>
            <person name="Gargeya S."/>
            <person name="Fitzgerald M."/>
            <person name="Haas B."/>
            <person name="Abouelleil A."/>
            <person name="Allen A.W."/>
            <person name="Alvarado L."/>
            <person name="Arachchi H.M."/>
            <person name="Berlin A.M."/>
            <person name="Chapman S.B."/>
            <person name="Gainer-Dewar J."/>
            <person name="Goldberg J."/>
            <person name="Griggs A."/>
            <person name="Gujja S."/>
            <person name="Hansen M."/>
            <person name="Howarth C."/>
            <person name="Imamovic A."/>
            <person name="Ireland A."/>
            <person name="Larimer J."/>
            <person name="McCowan C."/>
            <person name="Murphy C."/>
            <person name="Pearson M."/>
            <person name="Poon T.W."/>
            <person name="Priest M."/>
            <person name="Roberts A."/>
            <person name="Saif S."/>
            <person name="Shea T."/>
            <person name="Sisk P."/>
            <person name="Sykes S."/>
            <person name="Wortman J."/>
            <person name="Nusbaum C."/>
            <person name="Birren B."/>
        </authorList>
    </citation>
    <scope>NUCLEOTIDE SEQUENCE [LARGE SCALE GENOMIC DNA]</scope>
    <source>
        <strain evidence="10">ACHKN1017</strain>
    </source>
</reference>
<protein>
    <recommendedName>
        <fullName evidence="6">Carboxylic ester hydrolase</fullName>
        <ecNumber evidence="6">3.1.1.-</ecNumber>
    </recommendedName>
</protein>
<feature type="domain" description="Carboxylesterase type B" evidence="8">
    <location>
        <begin position="79"/>
        <end position="583"/>
    </location>
</feature>
<evidence type="ECO:0000256" key="4">
    <source>
        <dbReference type="ARBA" id="ARBA00023157"/>
    </source>
</evidence>
<dbReference type="Gene3D" id="3.40.50.1820">
    <property type="entry name" value="alpha/beta hydrolase"/>
    <property type="match status" value="1"/>
</dbReference>
<evidence type="ECO:0000256" key="2">
    <source>
        <dbReference type="ARBA" id="ARBA00022487"/>
    </source>
</evidence>
<dbReference type="VEuPathDB" id="VectorBase:ACHR004263"/>
<dbReference type="EnsemblMetazoa" id="ACHR004263-RA">
    <property type="protein sequence ID" value="ACHR004263-PA"/>
    <property type="gene ID" value="ACHR004263"/>
</dbReference>
<proteinExistence type="inferred from homology"/>
<comment type="similarity">
    <text evidence="1 6">Belongs to the type-B carboxylesterase/lipase family.</text>
</comment>
<keyword evidence="4" id="KW-1015">Disulfide bond</keyword>
<evidence type="ECO:0000313" key="10">
    <source>
        <dbReference type="Proteomes" id="UP000075881"/>
    </source>
</evidence>
<evidence type="ECO:0000259" key="8">
    <source>
        <dbReference type="Pfam" id="PF00135"/>
    </source>
</evidence>
<evidence type="ECO:0000256" key="7">
    <source>
        <dbReference type="SAM" id="MobiDB-lite"/>
    </source>
</evidence>
<evidence type="ECO:0000256" key="6">
    <source>
        <dbReference type="RuleBase" id="RU361235"/>
    </source>
</evidence>
<dbReference type="PANTHER" id="PTHR11559">
    <property type="entry name" value="CARBOXYLESTERASE"/>
    <property type="match status" value="1"/>
</dbReference>
<dbReference type="InterPro" id="IPR002018">
    <property type="entry name" value="CarbesteraseB"/>
</dbReference>
<organism evidence="9 10">
    <name type="scientific">Anopheles christyi</name>
    <dbReference type="NCBI Taxonomy" id="43041"/>
    <lineage>
        <taxon>Eukaryota</taxon>
        <taxon>Metazoa</taxon>
        <taxon>Ecdysozoa</taxon>
        <taxon>Arthropoda</taxon>
        <taxon>Hexapoda</taxon>
        <taxon>Insecta</taxon>
        <taxon>Pterygota</taxon>
        <taxon>Neoptera</taxon>
        <taxon>Endopterygota</taxon>
        <taxon>Diptera</taxon>
        <taxon>Nematocera</taxon>
        <taxon>Culicoidea</taxon>
        <taxon>Culicidae</taxon>
        <taxon>Anophelinae</taxon>
        <taxon>Anopheles</taxon>
    </lineage>
</organism>
<keyword evidence="2" id="KW-0719">Serine esterase</keyword>